<dbReference type="SMART" id="SM01022">
    <property type="entry name" value="ASCH"/>
    <property type="match status" value="1"/>
</dbReference>
<dbReference type="Pfam" id="PF04266">
    <property type="entry name" value="ASCH"/>
    <property type="match status" value="1"/>
</dbReference>
<sequence>MEHVIALHQVYGELIFRGLKSHEIRRSRVFNEGDIVFLYIARGNLFTLKRTLEKLGLTEEQLLTKRGTIAGGFEVGEVIKADFETLWELTKDTSGLTFVHGEERGKQWLKEYIKNYGYAFTIEKPFLFKEPISREEMKEKYGVFVEGIIHLSSKTRQPWVRALLEDLMSRETVFI</sequence>
<dbReference type="SUPFAM" id="SSF88697">
    <property type="entry name" value="PUA domain-like"/>
    <property type="match status" value="1"/>
</dbReference>
<gene>
    <name evidence="2" type="ORF">TBCH5v1_0110</name>
</gene>
<name>A0A0S1X8I6_THEBA</name>
<evidence type="ECO:0000313" key="3">
    <source>
        <dbReference type="Proteomes" id="UP000066042"/>
    </source>
</evidence>
<dbReference type="InterPro" id="IPR015947">
    <property type="entry name" value="PUA-like_sf"/>
</dbReference>
<dbReference type="Proteomes" id="UP000066042">
    <property type="component" value="Chromosome"/>
</dbReference>
<dbReference type="AlphaFoldDB" id="A0A0S1X8I6"/>
<dbReference type="STRING" id="55802.TBCH5v1_0110"/>
<protein>
    <recommendedName>
        <fullName evidence="1">ASCH domain-containing protein</fullName>
    </recommendedName>
</protein>
<dbReference type="RefSeq" id="WP_056933113.1">
    <property type="nucleotide sequence ID" value="NZ_CP013050.1"/>
</dbReference>
<reference evidence="2 3" key="1">
    <citation type="journal article" date="2016" name="Genome Announc.">
        <title>Complete genome sequence of the hyperthermophilic and piezophilic archaeon Thermococcus barophilus Ch5, capable of growth at the expense of hydrogenogenesis from carbon monoxide and formate.</title>
        <authorList>
            <person name="Oger P."/>
            <person name="Sokolova T.G."/>
            <person name="Kozhevnikova D.A."/>
            <person name="Taranov E.A."/>
            <person name="Vannier P."/>
            <person name="Lee H.S."/>
            <person name="Kwon K.K."/>
            <person name="Kang S.G."/>
            <person name="Lee J.H."/>
            <person name="Bonch-Osmolovskaya E.A."/>
            <person name="Lebedinsky A.V."/>
        </authorList>
    </citation>
    <scope>NUCLEOTIDE SEQUENCE [LARGE SCALE GENOMIC DNA]</scope>
    <source>
        <strain evidence="3">Ch5</strain>
    </source>
</reference>
<proteinExistence type="predicted"/>
<dbReference type="PATRIC" id="fig|55802.8.peg.110"/>
<dbReference type="GeneID" id="26135402"/>
<evidence type="ECO:0000259" key="1">
    <source>
        <dbReference type="SMART" id="SM01022"/>
    </source>
</evidence>
<dbReference type="EMBL" id="CP013050">
    <property type="protein sequence ID" value="ALM74089.1"/>
    <property type="molecule type" value="Genomic_DNA"/>
</dbReference>
<organism evidence="2 3">
    <name type="scientific">Thermococcus barophilus</name>
    <dbReference type="NCBI Taxonomy" id="55802"/>
    <lineage>
        <taxon>Archaea</taxon>
        <taxon>Methanobacteriati</taxon>
        <taxon>Methanobacteriota</taxon>
        <taxon>Thermococci</taxon>
        <taxon>Thermococcales</taxon>
        <taxon>Thermococcaceae</taxon>
        <taxon>Thermococcus</taxon>
    </lineage>
</organism>
<evidence type="ECO:0000313" key="2">
    <source>
        <dbReference type="EMBL" id="ALM74089.1"/>
    </source>
</evidence>
<accession>A0A0S1X8I6</accession>
<dbReference type="InterPro" id="IPR007374">
    <property type="entry name" value="ASCH_domain"/>
</dbReference>
<feature type="domain" description="ASCH" evidence="1">
    <location>
        <begin position="5"/>
        <end position="110"/>
    </location>
</feature>